<dbReference type="EMBL" id="JACHEO010000025">
    <property type="protein sequence ID" value="MBB5349418.1"/>
    <property type="molecule type" value="Genomic_DNA"/>
</dbReference>
<name>A0A840V3M8_9BACT</name>
<gene>
    <name evidence="1" type="ORF">HNQ81_003172</name>
</gene>
<proteinExistence type="predicted"/>
<evidence type="ECO:0000313" key="1">
    <source>
        <dbReference type="EMBL" id="MBB5349418.1"/>
    </source>
</evidence>
<sequence>MESLWQYSTVHNSTGKVFVEQALCGQTVCHVWLPNQDAVVAGSTLSAMDWTMSC</sequence>
<protein>
    <submittedName>
        <fullName evidence="1">Uncharacterized protein</fullName>
    </submittedName>
</protein>
<comment type="caution">
    <text evidence="1">The sequence shown here is derived from an EMBL/GenBank/DDBJ whole genome shotgun (WGS) entry which is preliminary data.</text>
</comment>
<dbReference type="Proteomes" id="UP000539642">
    <property type="component" value="Unassembled WGS sequence"/>
</dbReference>
<keyword evidence="2" id="KW-1185">Reference proteome</keyword>
<reference evidence="1 2" key="1">
    <citation type="submission" date="2020-08" db="EMBL/GenBank/DDBJ databases">
        <title>Genomic Encyclopedia of Type Strains, Phase IV (KMG-IV): sequencing the most valuable type-strain genomes for metagenomic binning, comparative biology and taxonomic classification.</title>
        <authorList>
            <person name="Goeker M."/>
        </authorList>
    </citation>
    <scope>NUCLEOTIDE SEQUENCE [LARGE SCALE GENOMIC DNA]</scope>
    <source>
        <strain evidence="1 2">DSM 28570</strain>
    </source>
</reference>
<evidence type="ECO:0000313" key="2">
    <source>
        <dbReference type="Proteomes" id="UP000539642"/>
    </source>
</evidence>
<organism evidence="1 2">
    <name type="scientific">Desulfoprunum benzoelyticum</name>
    <dbReference type="NCBI Taxonomy" id="1506996"/>
    <lineage>
        <taxon>Bacteria</taxon>
        <taxon>Pseudomonadati</taxon>
        <taxon>Thermodesulfobacteriota</taxon>
        <taxon>Desulfobulbia</taxon>
        <taxon>Desulfobulbales</taxon>
        <taxon>Desulfobulbaceae</taxon>
        <taxon>Desulfoprunum</taxon>
    </lineage>
</organism>
<accession>A0A840V3M8</accession>
<dbReference type="AlphaFoldDB" id="A0A840V3M8"/>